<comment type="function">
    <text evidence="8">Nucleotidyltransferase involved in the post-translational modification of proteins. It can catalyze the addition of adenosine monophosphate (AMP) or uridine monophosphate (UMP) to a protein, resulting in modifications known as AMPylation and UMPylation.</text>
</comment>
<comment type="catalytic activity">
    <reaction evidence="8">
        <text>L-tyrosyl-[protein] + ATP = O-(5'-adenylyl)-L-tyrosyl-[protein] + diphosphate</text>
        <dbReference type="Rhea" id="RHEA:54288"/>
        <dbReference type="Rhea" id="RHEA-COMP:10136"/>
        <dbReference type="Rhea" id="RHEA-COMP:13846"/>
        <dbReference type="ChEBI" id="CHEBI:30616"/>
        <dbReference type="ChEBI" id="CHEBI:33019"/>
        <dbReference type="ChEBI" id="CHEBI:46858"/>
        <dbReference type="ChEBI" id="CHEBI:83624"/>
        <dbReference type="EC" id="2.7.7.108"/>
    </reaction>
</comment>
<organism evidence="9 10">
    <name type="scientific">Govanella unica</name>
    <dbReference type="NCBI Taxonomy" id="2975056"/>
    <lineage>
        <taxon>Bacteria</taxon>
        <taxon>Pseudomonadati</taxon>
        <taxon>Pseudomonadota</taxon>
        <taxon>Alphaproteobacteria</taxon>
        <taxon>Emcibacterales</taxon>
        <taxon>Govanellaceae</taxon>
        <taxon>Govanella</taxon>
    </lineage>
</organism>
<feature type="active site" description="Proton acceptor" evidence="8">
    <location>
        <position position="252"/>
    </location>
</feature>
<sequence>MPVSADYRPEAALLTLGDGFYDLVAAAAFPQHVLRFRNDRAAASIGLDGLSDAEWIAHFGRFEPLPDTLPGPLSLRYHGHQFRTYNPDLGDGRGFSFAQMRERGTGRLLELGTKGSGQTPWSRSGDGRLTLKGGLREILATEMLEAQGVTTSKSLSLIETGEALQRGDEPSPTRSSVLVRLGYSHVRIGTFQRQAFYQDAARIQELLDYCRRWLIPDFQTADEFLHIVIGNVARMGAEWMAAGFVHGVLNTDNTNIMGESFDYGPWRWLPTLDPNFTAAYFDHSGLYSFGRQLEALYWNLQRLAECLLLVGDRDKLVRALQDFPLIMDRELRAAYLRRLGVRSRGETEDDDLLRDFNGFLHASQVGYEQAFFDWQGGVLSADRAAASPEAQTYAGEAFATFRQRLEGYEAVDPARLNHDYFKGARPESMLIDEVESLWAPIALEDDWSAFYAKLDRVAGMRVAYGG</sequence>
<feature type="binding site" evidence="8">
    <location>
        <position position="187"/>
    </location>
    <ligand>
        <name>ATP</name>
        <dbReference type="ChEBI" id="CHEBI:30616"/>
    </ligand>
</feature>
<keyword evidence="2 8" id="KW-0808">Transferase</keyword>
<feature type="binding site" evidence="8">
    <location>
        <position position="114"/>
    </location>
    <ligand>
        <name>ATP</name>
        <dbReference type="ChEBI" id="CHEBI:30616"/>
    </ligand>
</feature>
<feature type="binding site" evidence="8">
    <location>
        <position position="92"/>
    </location>
    <ligand>
        <name>ATP</name>
        <dbReference type="ChEBI" id="CHEBI:30616"/>
    </ligand>
</feature>
<comment type="catalytic activity">
    <reaction evidence="8">
        <text>L-tyrosyl-[protein] + UTP = O-(5'-uridylyl)-L-tyrosyl-[protein] + diphosphate</text>
        <dbReference type="Rhea" id="RHEA:83887"/>
        <dbReference type="Rhea" id="RHEA-COMP:10136"/>
        <dbReference type="Rhea" id="RHEA-COMP:20238"/>
        <dbReference type="ChEBI" id="CHEBI:33019"/>
        <dbReference type="ChEBI" id="CHEBI:46398"/>
        <dbReference type="ChEBI" id="CHEBI:46858"/>
        <dbReference type="ChEBI" id="CHEBI:90602"/>
    </reaction>
</comment>
<dbReference type="AlphaFoldDB" id="A0A9X3TZ23"/>
<proteinExistence type="inferred from homology"/>
<accession>A0A9X3TZ23</accession>
<comment type="catalytic activity">
    <reaction evidence="8">
        <text>L-seryl-[protein] + UTP = O-(5'-uridylyl)-L-seryl-[protein] + diphosphate</text>
        <dbReference type="Rhea" id="RHEA:64604"/>
        <dbReference type="Rhea" id="RHEA-COMP:9863"/>
        <dbReference type="Rhea" id="RHEA-COMP:16635"/>
        <dbReference type="ChEBI" id="CHEBI:29999"/>
        <dbReference type="ChEBI" id="CHEBI:33019"/>
        <dbReference type="ChEBI" id="CHEBI:46398"/>
        <dbReference type="ChEBI" id="CHEBI:156051"/>
    </reaction>
</comment>
<dbReference type="GO" id="GO:0000287">
    <property type="term" value="F:magnesium ion binding"/>
    <property type="evidence" value="ECO:0007669"/>
    <property type="project" value="UniProtKB-UniRule"/>
</dbReference>
<comment type="caution">
    <text evidence="9">The sequence shown here is derived from an EMBL/GenBank/DDBJ whole genome shotgun (WGS) entry which is preliminary data.</text>
</comment>
<feature type="binding site" evidence="8">
    <location>
        <position position="127"/>
    </location>
    <ligand>
        <name>ATP</name>
        <dbReference type="ChEBI" id="CHEBI:30616"/>
    </ligand>
</feature>
<evidence type="ECO:0000256" key="2">
    <source>
        <dbReference type="ARBA" id="ARBA00022679"/>
    </source>
</evidence>
<evidence type="ECO:0000256" key="5">
    <source>
        <dbReference type="ARBA" id="ARBA00022741"/>
    </source>
</evidence>
<protein>
    <recommendedName>
        <fullName evidence="8">Protein nucleotidyltransferase YdiU</fullName>
        <ecNumber evidence="8">2.7.7.-</ecNumber>
    </recommendedName>
    <alternativeName>
        <fullName evidence="8">Protein adenylyltransferase YdiU</fullName>
        <ecNumber evidence="8">2.7.7.108</ecNumber>
    </alternativeName>
    <alternativeName>
        <fullName evidence="8">Protein uridylyltransferase YdiU</fullName>
        <ecNumber evidence="8">2.7.7.-</ecNumber>
    </alternativeName>
</protein>
<comment type="similarity">
    <text evidence="1 8">Belongs to the SELO family.</text>
</comment>
<feature type="binding site" evidence="8">
    <location>
        <position position="93"/>
    </location>
    <ligand>
        <name>ATP</name>
        <dbReference type="ChEBI" id="CHEBI:30616"/>
    </ligand>
</feature>
<comment type="catalytic activity">
    <reaction evidence="8">
        <text>L-seryl-[protein] + ATP = 3-O-(5'-adenylyl)-L-seryl-[protein] + diphosphate</text>
        <dbReference type="Rhea" id="RHEA:58120"/>
        <dbReference type="Rhea" id="RHEA-COMP:9863"/>
        <dbReference type="Rhea" id="RHEA-COMP:15073"/>
        <dbReference type="ChEBI" id="CHEBI:29999"/>
        <dbReference type="ChEBI" id="CHEBI:30616"/>
        <dbReference type="ChEBI" id="CHEBI:33019"/>
        <dbReference type="ChEBI" id="CHEBI:142516"/>
        <dbReference type="EC" id="2.7.7.108"/>
    </reaction>
</comment>
<evidence type="ECO:0000256" key="4">
    <source>
        <dbReference type="ARBA" id="ARBA00022723"/>
    </source>
</evidence>
<dbReference type="PANTHER" id="PTHR32057:SF14">
    <property type="entry name" value="PROTEIN ADENYLYLTRANSFERASE SELO, MITOCHONDRIAL"/>
    <property type="match status" value="1"/>
</dbReference>
<keyword evidence="10" id="KW-1185">Reference proteome</keyword>
<evidence type="ECO:0000256" key="3">
    <source>
        <dbReference type="ARBA" id="ARBA00022695"/>
    </source>
</evidence>
<reference evidence="9" key="1">
    <citation type="submission" date="2022-08" db="EMBL/GenBank/DDBJ databases">
        <authorList>
            <person name="Vandamme P."/>
            <person name="Hettiarachchi A."/>
            <person name="Peeters C."/>
            <person name="Cnockaert M."/>
            <person name="Carlier A."/>
        </authorList>
    </citation>
    <scope>NUCLEOTIDE SEQUENCE</scope>
    <source>
        <strain evidence="9">LMG 31809</strain>
    </source>
</reference>
<feature type="binding site" evidence="8">
    <location>
        <position position="180"/>
    </location>
    <ligand>
        <name>ATP</name>
        <dbReference type="ChEBI" id="CHEBI:30616"/>
    </ligand>
</feature>
<comment type="cofactor">
    <cofactor evidence="8">
        <name>Mg(2+)</name>
        <dbReference type="ChEBI" id="CHEBI:18420"/>
    </cofactor>
    <cofactor evidence="8">
        <name>Mn(2+)</name>
        <dbReference type="ChEBI" id="CHEBI:29035"/>
    </cofactor>
</comment>
<evidence type="ECO:0000256" key="8">
    <source>
        <dbReference type="HAMAP-Rule" id="MF_00692"/>
    </source>
</evidence>
<keyword evidence="3 8" id="KW-0548">Nucleotidyltransferase</keyword>
<keyword evidence="5 8" id="KW-0547">Nucleotide-binding</keyword>
<evidence type="ECO:0000313" key="9">
    <source>
        <dbReference type="EMBL" id="MDA5194384.1"/>
    </source>
</evidence>
<dbReference type="RefSeq" id="WP_274944087.1">
    <property type="nucleotide sequence ID" value="NZ_JANWOI010000003.1"/>
</dbReference>
<dbReference type="EMBL" id="JANWOI010000003">
    <property type="protein sequence ID" value="MDA5194384.1"/>
    <property type="molecule type" value="Genomic_DNA"/>
</dbReference>
<dbReference type="PANTHER" id="PTHR32057">
    <property type="entry name" value="PROTEIN ADENYLYLTRANSFERASE SELO, MITOCHONDRIAL"/>
    <property type="match status" value="1"/>
</dbReference>
<keyword evidence="7 8" id="KW-0460">Magnesium</keyword>
<keyword evidence="4 8" id="KW-0479">Metal-binding</keyword>
<evidence type="ECO:0000313" key="10">
    <source>
        <dbReference type="Proteomes" id="UP001141619"/>
    </source>
</evidence>
<feature type="binding site" evidence="8">
    <location>
        <position position="253"/>
    </location>
    <ligand>
        <name>Mg(2+)</name>
        <dbReference type="ChEBI" id="CHEBI:18420"/>
    </ligand>
</feature>
<dbReference type="GO" id="GO:0005524">
    <property type="term" value="F:ATP binding"/>
    <property type="evidence" value="ECO:0007669"/>
    <property type="project" value="UniProtKB-UniRule"/>
</dbReference>
<feature type="binding site" evidence="8">
    <location>
        <position position="126"/>
    </location>
    <ligand>
        <name>ATP</name>
        <dbReference type="ChEBI" id="CHEBI:30616"/>
    </ligand>
</feature>
<evidence type="ECO:0000256" key="6">
    <source>
        <dbReference type="ARBA" id="ARBA00022840"/>
    </source>
</evidence>
<feature type="binding site" evidence="8">
    <location>
        <position position="262"/>
    </location>
    <ligand>
        <name>ATP</name>
        <dbReference type="ChEBI" id="CHEBI:30616"/>
    </ligand>
</feature>
<comment type="catalytic activity">
    <reaction evidence="8">
        <text>L-histidyl-[protein] + UTP = N(tele)-(5'-uridylyl)-L-histidyl-[protein] + diphosphate</text>
        <dbReference type="Rhea" id="RHEA:83891"/>
        <dbReference type="Rhea" id="RHEA-COMP:9745"/>
        <dbReference type="Rhea" id="RHEA-COMP:20239"/>
        <dbReference type="ChEBI" id="CHEBI:29979"/>
        <dbReference type="ChEBI" id="CHEBI:33019"/>
        <dbReference type="ChEBI" id="CHEBI:46398"/>
        <dbReference type="ChEBI" id="CHEBI:233474"/>
    </reaction>
</comment>
<keyword evidence="8" id="KW-0464">Manganese</keyword>
<dbReference type="InterPro" id="IPR003846">
    <property type="entry name" value="SelO"/>
</dbReference>
<dbReference type="GO" id="GO:0070733">
    <property type="term" value="F:AMPylase activity"/>
    <property type="evidence" value="ECO:0007669"/>
    <property type="project" value="UniProtKB-EC"/>
</dbReference>
<reference evidence="9" key="2">
    <citation type="journal article" date="2023" name="Syst. Appl. Microbiol.">
        <title>Govania unica gen. nov., sp. nov., a rare biosphere bacterium that represents a novel family in the class Alphaproteobacteria.</title>
        <authorList>
            <person name="Vandamme P."/>
            <person name="Peeters C."/>
            <person name="Hettiarachchi A."/>
            <person name="Cnockaert M."/>
            <person name="Carlier A."/>
        </authorList>
    </citation>
    <scope>NUCLEOTIDE SEQUENCE</scope>
    <source>
        <strain evidence="9">LMG 31809</strain>
    </source>
</reference>
<feature type="binding site" evidence="8">
    <location>
        <position position="262"/>
    </location>
    <ligand>
        <name>Mg(2+)</name>
        <dbReference type="ChEBI" id="CHEBI:18420"/>
    </ligand>
</feature>
<keyword evidence="6 8" id="KW-0067">ATP-binding</keyword>
<feature type="binding site" evidence="8">
    <location>
        <position position="90"/>
    </location>
    <ligand>
        <name>ATP</name>
        <dbReference type="ChEBI" id="CHEBI:30616"/>
    </ligand>
</feature>
<comment type="catalytic activity">
    <reaction evidence="8">
        <text>L-threonyl-[protein] + ATP = 3-O-(5'-adenylyl)-L-threonyl-[protein] + diphosphate</text>
        <dbReference type="Rhea" id="RHEA:54292"/>
        <dbReference type="Rhea" id="RHEA-COMP:11060"/>
        <dbReference type="Rhea" id="RHEA-COMP:13847"/>
        <dbReference type="ChEBI" id="CHEBI:30013"/>
        <dbReference type="ChEBI" id="CHEBI:30616"/>
        <dbReference type="ChEBI" id="CHEBI:33019"/>
        <dbReference type="ChEBI" id="CHEBI:138113"/>
        <dbReference type="EC" id="2.7.7.108"/>
    </reaction>
</comment>
<evidence type="ECO:0000256" key="1">
    <source>
        <dbReference type="ARBA" id="ARBA00009747"/>
    </source>
</evidence>
<dbReference type="Proteomes" id="UP001141619">
    <property type="component" value="Unassembled WGS sequence"/>
</dbReference>
<dbReference type="GO" id="GO:0030145">
    <property type="term" value="F:manganese ion binding"/>
    <property type="evidence" value="ECO:0007669"/>
    <property type="project" value="UniProtKB-UniRule"/>
</dbReference>
<evidence type="ECO:0000256" key="7">
    <source>
        <dbReference type="ARBA" id="ARBA00022842"/>
    </source>
</evidence>
<dbReference type="HAMAP" id="MF_00692">
    <property type="entry name" value="SelO"/>
    <property type="match status" value="1"/>
</dbReference>
<dbReference type="NCBIfam" id="NF000658">
    <property type="entry name" value="PRK00029.1"/>
    <property type="match status" value="1"/>
</dbReference>
<dbReference type="EC" id="2.7.7.-" evidence="8"/>
<dbReference type="EC" id="2.7.7.108" evidence="8"/>
<gene>
    <name evidence="8" type="primary">ydiU</name>
    <name evidence="8" type="synonym">selO</name>
    <name evidence="9" type="ORF">NYP16_10520</name>
</gene>
<dbReference type="Pfam" id="PF02696">
    <property type="entry name" value="SelO"/>
    <property type="match status" value="1"/>
</dbReference>
<name>A0A9X3TZ23_9PROT</name>